<dbReference type="PANTHER" id="PTHR24296">
    <property type="entry name" value="CYTOCHROME P450"/>
    <property type="match status" value="1"/>
</dbReference>
<dbReference type="GO" id="GO:0004497">
    <property type="term" value="F:monooxygenase activity"/>
    <property type="evidence" value="ECO:0007669"/>
    <property type="project" value="InterPro"/>
</dbReference>
<dbReference type="GO" id="GO:0020037">
    <property type="term" value="F:heme binding"/>
    <property type="evidence" value="ECO:0007669"/>
    <property type="project" value="InterPro"/>
</dbReference>
<comment type="similarity">
    <text evidence="2">Belongs to the cytochrome P450 family.</text>
</comment>
<keyword evidence="4" id="KW-0560">Oxidoreductase</keyword>
<gene>
    <name evidence="7" type="ORF">L1049_003352</name>
</gene>
<evidence type="ECO:0000256" key="3">
    <source>
        <dbReference type="ARBA" id="ARBA00022723"/>
    </source>
</evidence>
<keyword evidence="8" id="KW-1185">Reference proteome</keyword>
<protein>
    <recommendedName>
        <fullName evidence="9">Cytochrome P450</fullName>
    </recommendedName>
</protein>
<dbReference type="GO" id="GO:0016705">
    <property type="term" value="F:oxidoreductase activity, acting on paired donors, with incorporation or reduction of molecular oxygen"/>
    <property type="evidence" value="ECO:0007669"/>
    <property type="project" value="InterPro"/>
</dbReference>
<evidence type="ECO:0000256" key="6">
    <source>
        <dbReference type="SAM" id="Phobius"/>
    </source>
</evidence>
<proteinExistence type="inferred from homology"/>
<dbReference type="AlphaFoldDB" id="A0AAP0NGK8"/>
<accession>A0AAP0NGK8</accession>
<evidence type="ECO:0000313" key="8">
    <source>
        <dbReference type="Proteomes" id="UP001415857"/>
    </source>
</evidence>
<name>A0AAP0NGK8_LIQFO</name>
<organism evidence="7 8">
    <name type="scientific">Liquidambar formosana</name>
    <name type="common">Formosan gum</name>
    <dbReference type="NCBI Taxonomy" id="63359"/>
    <lineage>
        <taxon>Eukaryota</taxon>
        <taxon>Viridiplantae</taxon>
        <taxon>Streptophyta</taxon>
        <taxon>Embryophyta</taxon>
        <taxon>Tracheophyta</taxon>
        <taxon>Spermatophyta</taxon>
        <taxon>Magnoliopsida</taxon>
        <taxon>eudicotyledons</taxon>
        <taxon>Gunneridae</taxon>
        <taxon>Pentapetalae</taxon>
        <taxon>Saxifragales</taxon>
        <taxon>Altingiaceae</taxon>
        <taxon>Liquidambar</taxon>
    </lineage>
</organism>
<reference evidence="7 8" key="1">
    <citation type="journal article" date="2024" name="Plant J.">
        <title>Genome sequences and population genomics reveal climatic adaptation and genomic divergence between two closely related sweetgum species.</title>
        <authorList>
            <person name="Xu W.Q."/>
            <person name="Ren C.Q."/>
            <person name="Zhang X.Y."/>
            <person name="Comes H.P."/>
            <person name="Liu X.H."/>
            <person name="Li Y.G."/>
            <person name="Kettle C.J."/>
            <person name="Jalonen R."/>
            <person name="Gaisberger H."/>
            <person name="Ma Y.Z."/>
            <person name="Qiu Y.X."/>
        </authorList>
    </citation>
    <scope>NUCLEOTIDE SEQUENCE [LARGE SCALE GENOMIC DNA]</scope>
    <source>
        <strain evidence="7">Hangzhou</strain>
    </source>
</reference>
<comment type="caution">
    <text evidence="7">The sequence shown here is derived from an EMBL/GenBank/DDBJ whole genome shotgun (WGS) entry which is preliminary data.</text>
</comment>
<evidence type="ECO:0000256" key="5">
    <source>
        <dbReference type="ARBA" id="ARBA00023004"/>
    </source>
</evidence>
<evidence type="ECO:0008006" key="9">
    <source>
        <dbReference type="Google" id="ProtNLM"/>
    </source>
</evidence>
<dbReference type="EMBL" id="JBBPBK010000013">
    <property type="protein sequence ID" value="KAK9272972.1"/>
    <property type="molecule type" value="Genomic_DNA"/>
</dbReference>
<dbReference type="InterPro" id="IPR036396">
    <property type="entry name" value="Cyt_P450_sf"/>
</dbReference>
<keyword evidence="3" id="KW-0479">Metal-binding</keyword>
<evidence type="ECO:0000313" key="7">
    <source>
        <dbReference type="EMBL" id="KAK9272972.1"/>
    </source>
</evidence>
<sequence>MAIVGYVEIILVAILCFCFFCHRRWNNENSALFTNWPLVGMLPGLLGNAQRVHECATQLLKQSGYTFEFKGPWSANMDFLLTSNVQNLQHILIKNFPNFQKGSAFKKIFDVLGDGILGAESDSWKTQRQLIHSLMKKSRFQRHLEKAIQHKVEKGLLPILEHVSKLGLEVDMQELFQRFTFDNSCMFMFGFDPGSLSIDFPEVSAAKAVNDIEEALIYRHIVPECCWKLQRWIQIGEEKKLSRAREIFDRFIDRHVLLKRERRRSKTQKEEVDEEESFDLVTGFMEEEEKADTGVSAFKISDKFLRDLVWNLLAAGERNCECSSGLVFLACRNEPISWNQYPRRDQSEVAGKRR</sequence>
<dbReference type="Pfam" id="PF00067">
    <property type="entry name" value="p450"/>
    <property type="match status" value="1"/>
</dbReference>
<keyword evidence="6" id="KW-0812">Transmembrane</keyword>
<feature type="transmembrane region" description="Helical" evidence="6">
    <location>
        <begin position="6"/>
        <end position="22"/>
    </location>
</feature>
<dbReference type="Proteomes" id="UP001415857">
    <property type="component" value="Unassembled WGS sequence"/>
</dbReference>
<dbReference type="SUPFAM" id="SSF48264">
    <property type="entry name" value="Cytochrome P450"/>
    <property type="match status" value="1"/>
</dbReference>
<comment type="cofactor">
    <cofactor evidence="1">
        <name>heme</name>
        <dbReference type="ChEBI" id="CHEBI:30413"/>
    </cofactor>
</comment>
<keyword evidence="6" id="KW-1133">Transmembrane helix</keyword>
<evidence type="ECO:0000256" key="4">
    <source>
        <dbReference type="ARBA" id="ARBA00023002"/>
    </source>
</evidence>
<evidence type="ECO:0000256" key="1">
    <source>
        <dbReference type="ARBA" id="ARBA00001971"/>
    </source>
</evidence>
<dbReference type="InterPro" id="IPR001128">
    <property type="entry name" value="Cyt_P450"/>
</dbReference>
<keyword evidence="6" id="KW-0472">Membrane</keyword>
<keyword evidence="5" id="KW-0408">Iron</keyword>
<dbReference type="GO" id="GO:0005506">
    <property type="term" value="F:iron ion binding"/>
    <property type="evidence" value="ECO:0007669"/>
    <property type="project" value="InterPro"/>
</dbReference>
<evidence type="ECO:0000256" key="2">
    <source>
        <dbReference type="ARBA" id="ARBA00010617"/>
    </source>
</evidence>
<dbReference type="Gene3D" id="1.10.630.10">
    <property type="entry name" value="Cytochrome P450"/>
    <property type="match status" value="1"/>
</dbReference>